<feature type="chain" id="PRO_5012945599" evidence="1">
    <location>
        <begin position="22"/>
        <end position="307"/>
    </location>
</feature>
<sequence>MMKRLSLATALTALMALPAVAQDRVSIGTGGTGGVFYAVGAGMADLLSRQVDGVSANAEVTGASVENIRRVSAGEMTMGFSSASTLYEAKNGQGVFDGDAQNVAAIAYLYPAVLQIAATQESGAASVADLADLDISIGPPGSNSSVFAERLLNAQGAFNMGNVSFLSYGEATGAIKNGQLDGSIILAGTPAAAFIELFTTEDVTLIPVEADNVTGLLEEYPFYEMVEIAAGTYEGQEGDVTAVGDPAILFTAADADPALVEKITAGLFDNLEALGKVHPAAAKITMEKAGDAPIDLHPGAQAYFDAK</sequence>
<keyword evidence="1" id="KW-0732">Signal</keyword>
<dbReference type="InterPro" id="IPR011852">
    <property type="entry name" value="TRAP_TAXI"/>
</dbReference>
<dbReference type="NCBIfam" id="TIGR02122">
    <property type="entry name" value="TRAP_TAXI"/>
    <property type="match status" value="1"/>
</dbReference>
<dbReference type="KEGG" id="cmag:CBW24_02325"/>
<keyword evidence="3" id="KW-1185">Reference proteome</keyword>
<dbReference type="SUPFAM" id="SSF53850">
    <property type="entry name" value="Periplasmic binding protein-like II"/>
    <property type="match status" value="1"/>
</dbReference>
<evidence type="ECO:0000313" key="2">
    <source>
        <dbReference type="EMBL" id="ATI40949.1"/>
    </source>
</evidence>
<reference evidence="2 3" key="1">
    <citation type="submission" date="2017-05" db="EMBL/GenBank/DDBJ databases">
        <title>Comparative genomic and metabolic analysis of manganese-oxidizing mechanisms in Celeribater manganoxidans DY25T: its adaption to the environment of polymetallic nodule.</title>
        <authorList>
            <person name="Wang X."/>
        </authorList>
    </citation>
    <scope>NUCLEOTIDE SEQUENCE [LARGE SCALE GENOMIC DNA]</scope>
    <source>
        <strain evidence="2 3">DY25</strain>
    </source>
</reference>
<dbReference type="PANTHER" id="PTHR42941">
    <property type="entry name" value="SLL1037 PROTEIN"/>
    <property type="match status" value="1"/>
</dbReference>
<organism evidence="2 3">
    <name type="scientific">Pacificitalea manganoxidans</name>
    <dbReference type="NCBI Taxonomy" id="1411902"/>
    <lineage>
        <taxon>Bacteria</taxon>
        <taxon>Pseudomonadati</taxon>
        <taxon>Pseudomonadota</taxon>
        <taxon>Alphaproteobacteria</taxon>
        <taxon>Rhodobacterales</taxon>
        <taxon>Paracoccaceae</taxon>
        <taxon>Pacificitalea</taxon>
    </lineage>
</organism>
<protein>
    <submittedName>
        <fullName evidence="2">C4-dicarboxylate ABC transporter substrate-binding protein</fullName>
    </submittedName>
</protein>
<dbReference type="Gene3D" id="3.40.190.10">
    <property type="entry name" value="Periplasmic binding protein-like II"/>
    <property type="match status" value="2"/>
</dbReference>
<dbReference type="EMBL" id="CP021404">
    <property type="protein sequence ID" value="ATI40949.1"/>
    <property type="molecule type" value="Genomic_DNA"/>
</dbReference>
<accession>A0A291LW70</accession>
<evidence type="ECO:0000313" key="3">
    <source>
        <dbReference type="Proteomes" id="UP000219050"/>
    </source>
</evidence>
<dbReference type="Pfam" id="PF16868">
    <property type="entry name" value="NMT1_3"/>
    <property type="match status" value="1"/>
</dbReference>
<name>A0A291LW70_9RHOB</name>
<gene>
    <name evidence="2" type="ORF">CBW24_02325</name>
</gene>
<dbReference type="AlphaFoldDB" id="A0A291LW70"/>
<feature type="signal peptide" evidence="1">
    <location>
        <begin position="1"/>
        <end position="21"/>
    </location>
</feature>
<dbReference type="PANTHER" id="PTHR42941:SF1">
    <property type="entry name" value="SLL1037 PROTEIN"/>
    <property type="match status" value="1"/>
</dbReference>
<proteinExistence type="predicted"/>
<dbReference type="OrthoDB" id="9776669at2"/>
<dbReference type="Proteomes" id="UP000219050">
    <property type="component" value="Chromosome"/>
</dbReference>
<evidence type="ECO:0000256" key="1">
    <source>
        <dbReference type="SAM" id="SignalP"/>
    </source>
</evidence>
<dbReference type="RefSeq" id="WP_097372554.1">
    <property type="nucleotide sequence ID" value="NZ_CP021404.1"/>
</dbReference>